<dbReference type="HOGENOM" id="CLU_093530_0_0_1"/>
<dbReference type="AlphaFoldDB" id="A0A0D2BSR3"/>
<dbReference type="Proteomes" id="UP000054466">
    <property type="component" value="Unassembled WGS sequence"/>
</dbReference>
<organism evidence="1 2">
    <name type="scientific">Cladophialophora immunda</name>
    <dbReference type="NCBI Taxonomy" id="569365"/>
    <lineage>
        <taxon>Eukaryota</taxon>
        <taxon>Fungi</taxon>
        <taxon>Dikarya</taxon>
        <taxon>Ascomycota</taxon>
        <taxon>Pezizomycotina</taxon>
        <taxon>Eurotiomycetes</taxon>
        <taxon>Chaetothyriomycetidae</taxon>
        <taxon>Chaetothyriales</taxon>
        <taxon>Herpotrichiellaceae</taxon>
        <taxon>Cladophialophora</taxon>
    </lineage>
</organism>
<dbReference type="OrthoDB" id="3440207at2759"/>
<evidence type="ECO:0000313" key="1">
    <source>
        <dbReference type="EMBL" id="KIW22068.1"/>
    </source>
</evidence>
<dbReference type="VEuPathDB" id="FungiDB:PV07_12531"/>
<accession>A0A0D2BSR3</accession>
<dbReference type="EMBL" id="KN847050">
    <property type="protein sequence ID" value="KIW22068.1"/>
    <property type="molecule type" value="Genomic_DNA"/>
</dbReference>
<dbReference type="GeneID" id="27351725"/>
<proteinExistence type="predicted"/>
<dbReference type="RefSeq" id="XP_016242284.1">
    <property type="nucleotide sequence ID" value="XM_016400064.1"/>
</dbReference>
<sequence length="260" mass="30102">MSTPPFQDWKLQLGRSYVQQVLAFPTTAACFDSFYWHATCWIEPLTIGDLPPHIYNRIRSRVRPDLRPWGGPLIQLYEFGGPRRYHEPNGISLPREIRLLLVFPYLEEDILEEARLRKWMEEVVIPAIGQSLPSHALQHFHHSSVRMIQLNSQAARVEGLQDVPDLQLDFYLQPEQLDCVWKKIRDKCETVGFEEFRGVCPVILARYSPLRFDGPSREEAFQKLVRNWNSCIAMSCIPQDGFYVEFITEGDIGVPEGVIS</sequence>
<protein>
    <submittedName>
        <fullName evidence="1">Uncharacterized protein</fullName>
    </submittedName>
</protein>
<reference evidence="1 2" key="1">
    <citation type="submission" date="2015-01" db="EMBL/GenBank/DDBJ databases">
        <title>The Genome Sequence of Cladophialophora immunda CBS83496.</title>
        <authorList>
            <consortium name="The Broad Institute Genomics Platform"/>
            <person name="Cuomo C."/>
            <person name="de Hoog S."/>
            <person name="Gorbushina A."/>
            <person name="Stielow B."/>
            <person name="Teixiera M."/>
            <person name="Abouelleil A."/>
            <person name="Chapman S.B."/>
            <person name="Priest M."/>
            <person name="Young S.K."/>
            <person name="Wortman J."/>
            <person name="Nusbaum C."/>
            <person name="Birren B."/>
        </authorList>
    </citation>
    <scope>NUCLEOTIDE SEQUENCE [LARGE SCALE GENOMIC DNA]</scope>
    <source>
        <strain evidence="1 2">CBS 83496</strain>
    </source>
</reference>
<evidence type="ECO:0000313" key="2">
    <source>
        <dbReference type="Proteomes" id="UP000054466"/>
    </source>
</evidence>
<keyword evidence="2" id="KW-1185">Reference proteome</keyword>
<name>A0A0D2BSR3_9EURO</name>
<gene>
    <name evidence="1" type="ORF">PV07_12531</name>
</gene>